<sequence>MSLTVGILGVPLSVLLPTDASKPLEQLNETPQALRNAGLLEVIRETGAIVKDFGDLTLSYPKNAKTFPELESTYAIIETQTEHAARQCDFLLVLGGGCTLASGTMRGLTHLYHDLQLLWFDSHADFENQQTTVSHYLGGMSLSHVVGAAGDPAILDGKQVTLLSGRGANWTEIMSMRSYGITHCQPENIQHWIENDLVEGNLYIHLDVDVLDLTSMPAVDIAYPPGITKEQLNMALQTIATKKTLRGLEMTVYNPYRDPHGIGYETIKELLTTCIQTLVQQSSQRS</sequence>
<keyword evidence="3" id="KW-0464">Manganese</keyword>
<dbReference type="PANTHER" id="PTHR43782">
    <property type="entry name" value="ARGINASE"/>
    <property type="match status" value="1"/>
</dbReference>
<dbReference type="RefSeq" id="WP_241712933.1">
    <property type="nucleotide sequence ID" value="NZ_JALBUF010000003.1"/>
</dbReference>
<name>A0A9X1V8I7_9BACL</name>
<dbReference type="PROSITE" id="PS51409">
    <property type="entry name" value="ARGINASE_2"/>
    <property type="match status" value="1"/>
</dbReference>
<dbReference type="GO" id="GO:0005737">
    <property type="term" value="C:cytoplasm"/>
    <property type="evidence" value="ECO:0007669"/>
    <property type="project" value="TreeGrafter"/>
</dbReference>
<dbReference type="Gene3D" id="3.40.800.10">
    <property type="entry name" value="Ureohydrolase domain"/>
    <property type="match status" value="1"/>
</dbReference>
<evidence type="ECO:0000313" key="6">
    <source>
        <dbReference type="Proteomes" id="UP001139263"/>
    </source>
</evidence>
<dbReference type="Proteomes" id="UP001139263">
    <property type="component" value="Unassembled WGS sequence"/>
</dbReference>
<keyword evidence="1" id="KW-0479">Metal-binding</keyword>
<comment type="caution">
    <text evidence="5">The sequence shown here is derived from an EMBL/GenBank/DDBJ whole genome shotgun (WGS) entry which is preliminary data.</text>
</comment>
<comment type="similarity">
    <text evidence="4">Belongs to the arginase family.</text>
</comment>
<evidence type="ECO:0000256" key="4">
    <source>
        <dbReference type="PROSITE-ProRule" id="PRU00742"/>
    </source>
</evidence>
<proteinExistence type="inferred from homology"/>
<dbReference type="InterPro" id="IPR006035">
    <property type="entry name" value="Ureohydrolase"/>
</dbReference>
<dbReference type="GO" id="GO:0030145">
    <property type="term" value="F:manganese ion binding"/>
    <property type="evidence" value="ECO:0007669"/>
    <property type="project" value="TreeGrafter"/>
</dbReference>
<dbReference type="Pfam" id="PF00491">
    <property type="entry name" value="Arginase"/>
    <property type="match status" value="1"/>
</dbReference>
<organism evidence="5 6">
    <name type="scientific">Sulfoacidibacillus ferrooxidans</name>
    <dbReference type="NCBI Taxonomy" id="2005001"/>
    <lineage>
        <taxon>Bacteria</taxon>
        <taxon>Bacillati</taxon>
        <taxon>Bacillota</taxon>
        <taxon>Bacilli</taxon>
        <taxon>Bacillales</taxon>
        <taxon>Alicyclobacillaceae</taxon>
        <taxon>Sulfoacidibacillus</taxon>
    </lineage>
</organism>
<evidence type="ECO:0000313" key="5">
    <source>
        <dbReference type="EMBL" id="MCI0183107.1"/>
    </source>
</evidence>
<keyword evidence="2 5" id="KW-0378">Hydrolase</keyword>
<dbReference type="SUPFAM" id="SSF52768">
    <property type="entry name" value="Arginase/deacetylase"/>
    <property type="match status" value="1"/>
</dbReference>
<evidence type="ECO:0000256" key="3">
    <source>
        <dbReference type="ARBA" id="ARBA00023211"/>
    </source>
</evidence>
<dbReference type="EC" id="3.5.3.1" evidence="5"/>
<dbReference type="PANTHER" id="PTHR43782:SF3">
    <property type="entry name" value="ARGINASE"/>
    <property type="match status" value="1"/>
</dbReference>
<evidence type="ECO:0000256" key="2">
    <source>
        <dbReference type="ARBA" id="ARBA00022801"/>
    </source>
</evidence>
<dbReference type="EMBL" id="JALBUF010000003">
    <property type="protein sequence ID" value="MCI0183107.1"/>
    <property type="molecule type" value="Genomic_DNA"/>
</dbReference>
<dbReference type="PRINTS" id="PR00116">
    <property type="entry name" value="ARGINASE"/>
</dbReference>
<dbReference type="GO" id="GO:0004053">
    <property type="term" value="F:arginase activity"/>
    <property type="evidence" value="ECO:0007669"/>
    <property type="project" value="UniProtKB-EC"/>
</dbReference>
<gene>
    <name evidence="5" type="primary">arcA</name>
    <name evidence="5" type="ORF">MM817_01377</name>
</gene>
<accession>A0A9X1V8I7</accession>
<dbReference type="InterPro" id="IPR023696">
    <property type="entry name" value="Ureohydrolase_dom_sf"/>
</dbReference>
<reference evidence="5" key="1">
    <citation type="submission" date="2022-03" db="EMBL/GenBank/DDBJ databases">
        <title>Draft Genome Sequence of Firmicute Strain S0AB, a Heterotrophic Iron/Sulfur-Oxidizing Extreme Acidophile.</title>
        <authorList>
            <person name="Vergara E."/>
            <person name="Pakostova E."/>
            <person name="Johnson D.B."/>
            <person name="Holmes D.S."/>
        </authorList>
    </citation>
    <scope>NUCLEOTIDE SEQUENCE</scope>
    <source>
        <strain evidence="5">S0AB</strain>
    </source>
</reference>
<keyword evidence="6" id="KW-1185">Reference proteome</keyword>
<protein>
    <submittedName>
        <fullName evidence="5">Arginase</fullName>
        <ecNumber evidence="5">3.5.3.1</ecNumber>
    </submittedName>
</protein>
<dbReference type="AlphaFoldDB" id="A0A9X1V8I7"/>
<evidence type="ECO:0000256" key="1">
    <source>
        <dbReference type="ARBA" id="ARBA00022723"/>
    </source>
</evidence>
<dbReference type="CDD" id="cd09999">
    <property type="entry name" value="Arginase-like_1"/>
    <property type="match status" value="1"/>
</dbReference>